<dbReference type="GO" id="GO:0016757">
    <property type="term" value="F:glycosyltransferase activity"/>
    <property type="evidence" value="ECO:0007669"/>
    <property type="project" value="UniProtKB-KW"/>
</dbReference>
<organism evidence="5 6">
    <name type="scientific">Methanomethylophilus alvi</name>
    <dbReference type="NCBI Taxonomy" id="1291540"/>
    <lineage>
        <taxon>Archaea</taxon>
        <taxon>Methanobacteriati</taxon>
        <taxon>Thermoplasmatota</taxon>
        <taxon>Thermoplasmata</taxon>
        <taxon>Methanomassiliicoccales</taxon>
        <taxon>Methanomethylophilaceae</taxon>
        <taxon>Methanomethylophilus</taxon>
    </lineage>
</organism>
<feature type="domain" description="Glycosyltransferase subfamily 4-like N-terminal" evidence="4">
    <location>
        <begin position="10"/>
        <end position="168"/>
    </location>
</feature>
<dbReference type="InterPro" id="IPR001296">
    <property type="entry name" value="Glyco_trans_1"/>
</dbReference>
<dbReference type="AlphaFoldDB" id="A0A3G3IEL2"/>
<dbReference type="Gene3D" id="3.40.50.2000">
    <property type="entry name" value="Glycogen Phosphorylase B"/>
    <property type="match status" value="2"/>
</dbReference>
<sequence length="368" mass="41470">MNPFFYPYRGGIERRMADTSRLLAAKGHDVTVLTGRLSEDSPEEETMDGYRIVRLKSRQIRVYNPPFISSKGVLEALESLDADLVNFNYRWAPSYTKDLRKYDGKKVFTYHNMWGEGVGLMGRFSEMNDDRFAPTLETFDHVIAVSDYVRKDLLRRGYSARYVTAVPTCLQTPVEPGEGKGDYILSLGRHVKTKGLEYLVEAMRDVDHRLVICGKGPEDRRLKRLISKYGLEDRIEMKGYVTDEEKHALMGDCRFFVMPSVFESLGLAAEELMSRGRPIVCSDADGLPDTVGDAGVVVPKRDPKALADAMNALFDDVRRCEELAAKAAERASYYDWNNHLPTIEDVYSKVLSGEYTEADAHASGGDAE</sequence>
<accession>A0A3G3IEL2</accession>
<feature type="domain" description="Glycosyl transferase family 1" evidence="3">
    <location>
        <begin position="179"/>
        <end position="329"/>
    </location>
</feature>
<dbReference type="SUPFAM" id="SSF53756">
    <property type="entry name" value="UDP-Glycosyltransferase/glycogen phosphorylase"/>
    <property type="match status" value="1"/>
</dbReference>
<evidence type="ECO:0000256" key="1">
    <source>
        <dbReference type="ARBA" id="ARBA00022676"/>
    </source>
</evidence>
<evidence type="ECO:0000313" key="6">
    <source>
        <dbReference type="Proteomes" id="UP000273278"/>
    </source>
</evidence>
<protein>
    <recommendedName>
        <fullName evidence="7">Glycosyltransferase</fullName>
    </recommendedName>
</protein>
<dbReference type="Proteomes" id="UP000273278">
    <property type="component" value="Chromosome"/>
</dbReference>
<dbReference type="Pfam" id="PF13439">
    <property type="entry name" value="Glyco_transf_4"/>
    <property type="match status" value="1"/>
</dbReference>
<evidence type="ECO:0000313" key="5">
    <source>
        <dbReference type="EMBL" id="AYQ54256.1"/>
    </source>
</evidence>
<dbReference type="InterPro" id="IPR028098">
    <property type="entry name" value="Glyco_trans_4-like_N"/>
</dbReference>
<name>A0A3G3IEL2_9ARCH</name>
<evidence type="ECO:0000259" key="3">
    <source>
        <dbReference type="Pfam" id="PF00534"/>
    </source>
</evidence>
<dbReference type="EMBL" id="CP017686">
    <property type="protein sequence ID" value="AYQ54256.1"/>
    <property type="molecule type" value="Genomic_DNA"/>
</dbReference>
<gene>
    <name evidence="5" type="ORF">BKD89_00265</name>
</gene>
<dbReference type="PANTHER" id="PTHR12526">
    <property type="entry name" value="GLYCOSYLTRANSFERASE"/>
    <property type="match status" value="1"/>
</dbReference>
<keyword evidence="1" id="KW-0328">Glycosyltransferase</keyword>
<dbReference type="Pfam" id="PF00534">
    <property type="entry name" value="Glycos_transf_1"/>
    <property type="match status" value="1"/>
</dbReference>
<evidence type="ECO:0000256" key="2">
    <source>
        <dbReference type="ARBA" id="ARBA00022679"/>
    </source>
</evidence>
<proteinExistence type="predicted"/>
<reference evidence="5 6" key="1">
    <citation type="submission" date="2016-10" db="EMBL/GenBank/DDBJ databases">
        <title>Complete genome of the TMA-utilizing, human hosted archaeon Methanomethylophilus alvus Gen. nov, sp. nov., strain Mx-05, derived from a pure culture.</title>
        <authorList>
            <person name="Brugere J.-F."/>
            <person name="Ben Hania W."/>
            <person name="Chaudhary P.P."/>
            <person name="Gaci N."/>
            <person name="Borrel G."/>
            <person name="Cao Van Tuat L."/>
            <person name="Fardeau M.-L."/>
            <person name="Harris H.M.B."/>
            <person name="O'Toole P.W."/>
            <person name="Ollivier B."/>
        </authorList>
    </citation>
    <scope>NUCLEOTIDE SEQUENCE [LARGE SCALE GENOMIC DNA]</scope>
    <source>
        <strain evidence="5 6">Mx-05</strain>
    </source>
</reference>
<dbReference type="CDD" id="cd03801">
    <property type="entry name" value="GT4_PimA-like"/>
    <property type="match status" value="1"/>
</dbReference>
<dbReference type="OMA" id="HLHNRFF"/>
<dbReference type="RefSeq" id="WP_015503965.1">
    <property type="nucleotide sequence ID" value="NZ_CP017686.1"/>
</dbReference>
<dbReference type="PANTHER" id="PTHR12526:SF640">
    <property type="entry name" value="COLANIC ACID BIOSYNTHESIS GLYCOSYLTRANSFERASE WCAL-RELATED"/>
    <property type="match status" value="1"/>
</dbReference>
<evidence type="ECO:0008006" key="7">
    <source>
        <dbReference type="Google" id="ProtNLM"/>
    </source>
</evidence>
<dbReference type="GeneID" id="41320856"/>
<evidence type="ECO:0000259" key="4">
    <source>
        <dbReference type="Pfam" id="PF13439"/>
    </source>
</evidence>
<keyword evidence="2" id="KW-0808">Transferase</keyword>